<keyword evidence="2" id="KW-0539">Nucleus</keyword>
<dbReference type="PANTHER" id="PTHR23138:SF142">
    <property type="entry name" value="RAN-BINDING PROTEIN 3B-RELATED"/>
    <property type="match status" value="1"/>
</dbReference>
<protein>
    <recommendedName>
        <fullName evidence="4">RanBD1 domain-containing protein</fullName>
    </recommendedName>
</protein>
<dbReference type="PROSITE" id="PS50196">
    <property type="entry name" value="RANBD1"/>
    <property type="match status" value="1"/>
</dbReference>
<reference evidence="5" key="1">
    <citation type="submission" date="2022-07" db="EMBL/GenBank/DDBJ databases">
        <title>Phylogenomic reconstructions and comparative analyses of Kickxellomycotina fungi.</title>
        <authorList>
            <person name="Reynolds N.K."/>
            <person name="Stajich J.E."/>
            <person name="Barry K."/>
            <person name="Grigoriev I.V."/>
            <person name="Crous P."/>
            <person name="Smith M.E."/>
        </authorList>
    </citation>
    <scope>NUCLEOTIDE SEQUENCE</scope>
    <source>
        <strain evidence="5">CBS 109367</strain>
    </source>
</reference>
<evidence type="ECO:0000256" key="1">
    <source>
        <dbReference type="ARBA" id="ARBA00004123"/>
    </source>
</evidence>
<feature type="compositionally biased region" description="Acidic residues" evidence="3">
    <location>
        <begin position="148"/>
        <end position="167"/>
    </location>
</feature>
<feature type="region of interest" description="Disordered" evidence="3">
    <location>
        <begin position="317"/>
        <end position="449"/>
    </location>
</feature>
<dbReference type="GO" id="GO:0005634">
    <property type="term" value="C:nucleus"/>
    <property type="evidence" value="ECO:0007669"/>
    <property type="project" value="UniProtKB-SubCell"/>
</dbReference>
<dbReference type="SUPFAM" id="SSF50729">
    <property type="entry name" value="PH domain-like"/>
    <property type="match status" value="1"/>
</dbReference>
<feature type="compositionally biased region" description="Low complexity" evidence="3">
    <location>
        <begin position="45"/>
        <end position="58"/>
    </location>
</feature>
<evidence type="ECO:0000259" key="4">
    <source>
        <dbReference type="PROSITE" id="PS50196"/>
    </source>
</evidence>
<comment type="caution">
    <text evidence="5">The sequence shown here is derived from an EMBL/GenBank/DDBJ whole genome shotgun (WGS) entry which is preliminary data.</text>
</comment>
<evidence type="ECO:0000313" key="6">
    <source>
        <dbReference type="Proteomes" id="UP001151516"/>
    </source>
</evidence>
<feature type="domain" description="RanBD1" evidence="4">
    <location>
        <begin position="195"/>
        <end position="275"/>
    </location>
</feature>
<feature type="compositionally biased region" description="Acidic residues" evidence="3">
    <location>
        <begin position="440"/>
        <end position="449"/>
    </location>
</feature>
<proteinExistence type="predicted"/>
<evidence type="ECO:0000313" key="5">
    <source>
        <dbReference type="EMBL" id="KAJ2688186.1"/>
    </source>
</evidence>
<organism evidence="5 6">
    <name type="scientific">Coemansia spiralis</name>
    <dbReference type="NCBI Taxonomy" id="417178"/>
    <lineage>
        <taxon>Eukaryota</taxon>
        <taxon>Fungi</taxon>
        <taxon>Fungi incertae sedis</taxon>
        <taxon>Zoopagomycota</taxon>
        <taxon>Kickxellomycotina</taxon>
        <taxon>Kickxellomycetes</taxon>
        <taxon>Kickxellales</taxon>
        <taxon>Kickxellaceae</taxon>
        <taxon>Coemansia</taxon>
    </lineage>
</organism>
<evidence type="ECO:0000256" key="3">
    <source>
        <dbReference type="SAM" id="MobiDB-lite"/>
    </source>
</evidence>
<evidence type="ECO:0000256" key="2">
    <source>
        <dbReference type="ARBA" id="ARBA00023242"/>
    </source>
</evidence>
<accession>A0A9W8L5C0</accession>
<dbReference type="OrthoDB" id="185618at2759"/>
<dbReference type="Gene3D" id="2.30.29.30">
    <property type="entry name" value="Pleckstrin-homology domain (PH domain)/Phosphotyrosine-binding domain (PTB)"/>
    <property type="match status" value="1"/>
</dbReference>
<dbReference type="InterPro" id="IPR000156">
    <property type="entry name" value="Ran_bind_dom"/>
</dbReference>
<feature type="compositionally biased region" description="Acidic residues" evidence="3">
    <location>
        <begin position="332"/>
        <end position="393"/>
    </location>
</feature>
<dbReference type="InterPro" id="IPR045255">
    <property type="entry name" value="RanBP1-like"/>
</dbReference>
<feature type="compositionally biased region" description="Basic and acidic residues" evidence="3">
    <location>
        <begin position="78"/>
        <end position="89"/>
    </location>
</feature>
<dbReference type="Pfam" id="PF00638">
    <property type="entry name" value="Ran_BP1"/>
    <property type="match status" value="1"/>
</dbReference>
<dbReference type="EMBL" id="JANBTX010000052">
    <property type="protein sequence ID" value="KAJ2688186.1"/>
    <property type="molecule type" value="Genomic_DNA"/>
</dbReference>
<dbReference type="AlphaFoldDB" id="A0A9W8L5C0"/>
<dbReference type="SMART" id="SM00160">
    <property type="entry name" value="RanBD"/>
    <property type="match status" value="1"/>
</dbReference>
<feature type="region of interest" description="Disordered" evidence="3">
    <location>
        <begin position="45"/>
        <end position="89"/>
    </location>
</feature>
<dbReference type="PANTHER" id="PTHR23138">
    <property type="entry name" value="RAN BINDING PROTEIN"/>
    <property type="match status" value="1"/>
</dbReference>
<dbReference type="InterPro" id="IPR011993">
    <property type="entry name" value="PH-like_dom_sf"/>
</dbReference>
<sequence length="449" mass="48386">MSDCDSLENKRKRQDSIKGGGILIESPTVDIAKLVSEDEDSAAIALASAESPAGGSSPVKRPRTSEDGHDSPAPNNAEEAKEAAEAVQDKVKGISMEDAPKKLPVFGSAFGVTGFSGFASAAKSASPFAAFTSASSGFAKYAAPVDDAPAEAESEDVAGNEDLDDDAPAPSRRTFEDLLTTKGKETLQDGLASPASTPATPVPVTPVRTFEEDETCLFATKAKLFELQSAAWKERGGGQFKVNSKIDVPDKCRLLMRTDLTFRLILNVPLFHGLKAVCERRFVRFTCFDVDSKLPITYALRFATDQLANEAYRSITKNIPDDDNEGHHSASEENDSDDEDQEEDQEEEEEAEEAEEEEEEADEEAEAEDEAAEDEEDAEEEETAEVAEDEEDAASQSGAESQAEQQSSAAEEEEDEDEAEVEESAEEEEGSSAEQSQAESSDDEKDSDN</sequence>
<dbReference type="Proteomes" id="UP001151516">
    <property type="component" value="Unassembled WGS sequence"/>
</dbReference>
<comment type="subcellular location">
    <subcellularLocation>
        <location evidence="1">Nucleus</location>
    </subcellularLocation>
</comment>
<keyword evidence="6" id="KW-1185">Reference proteome</keyword>
<name>A0A9W8L5C0_9FUNG</name>
<gene>
    <name evidence="5" type="ORF">IWW39_002386</name>
</gene>
<feature type="region of interest" description="Disordered" evidence="3">
    <location>
        <begin position="1"/>
        <end position="22"/>
    </location>
</feature>
<feature type="compositionally biased region" description="Acidic residues" evidence="3">
    <location>
        <begin position="410"/>
        <end position="431"/>
    </location>
</feature>
<feature type="region of interest" description="Disordered" evidence="3">
    <location>
        <begin position="146"/>
        <end position="171"/>
    </location>
</feature>
<feature type="compositionally biased region" description="Low complexity" evidence="3">
    <location>
        <begin position="394"/>
        <end position="409"/>
    </location>
</feature>